<reference evidence="1 2" key="1">
    <citation type="submission" date="2019-12" db="EMBL/GenBank/DDBJ databases">
        <title>Novel species isolated from a subtropical stream in China.</title>
        <authorList>
            <person name="Lu H."/>
        </authorList>
    </citation>
    <scope>NUCLEOTIDE SEQUENCE [LARGE SCALE GENOMIC DNA]</scope>
    <source>
        <strain evidence="1 2">FT134W</strain>
    </source>
</reference>
<dbReference type="Proteomes" id="UP000469734">
    <property type="component" value="Unassembled WGS sequence"/>
</dbReference>
<gene>
    <name evidence="1" type="ORF">GTP56_25855</name>
</gene>
<comment type="caution">
    <text evidence="1">The sequence shown here is derived from an EMBL/GenBank/DDBJ whole genome shotgun (WGS) entry which is preliminary data.</text>
</comment>
<evidence type="ECO:0000313" key="2">
    <source>
        <dbReference type="Proteomes" id="UP000469734"/>
    </source>
</evidence>
<name>A0A7X4H582_9BURK</name>
<dbReference type="RefSeq" id="WP_161052240.1">
    <property type="nucleotide sequence ID" value="NZ_WWCR01000042.1"/>
</dbReference>
<evidence type="ECO:0000313" key="1">
    <source>
        <dbReference type="EMBL" id="MYM75597.1"/>
    </source>
</evidence>
<dbReference type="AlphaFoldDB" id="A0A7X4H582"/>
<proteinExistence type="predicted"/>
<dbReference type="EMBL" id="WWCR01000042">
    <property type="protein sequence ID" value="MYM75597.1"/>
    <property type="molecule type" value="Genomic_DNA"/>
</dbReference>
<accession>A0A7X4H582</accession>
<sequence>MQFIDRAMCPLKEAATRIGVPVNLLLKDAIEGRLSVYVKVPEGLRVLCVHSSHLRSSKGISFEDLSEPPFWAKGIQYLALDRQNLRGLCNVGIDRTSQFTAGISFNRDGSPIHFSAASDTRLPDFFSLGQVYIPLSLRSYVLYPIEVVLPRRGLLPSPWRGDVTLDDAYISRVDILERLGAREHEISSRLMSFEGEYISPKLDSFRKFFLEKLGEKLIKETGGLTAKRFTIELKDQFGSDFSRAGAAILVNSMEAVYGKNKSSRIEDIQILIFFECAKHFWGDGDRRPSVNDIVSWLKSKSVSIGDSYLATCAAMLRPPNLSKLRRPPSL</sequence>
<organism evidence="1 2">
    <name type="scientific">Duganella margarita</name>
    <dbReference type="NCBI Taxonomy" id="2692170"/>
    <lineage>
        <taxon>Bacteria</taxon>
        <taxon>Pseudomonadati</taxon>
        <taxon>Pseudomonadota</taxon>
        <taxon>Betaproteobacteria</taxon>
        <taxon>Burkholderiales</taxon>
        <taxon>Oxalobacteraceae</taxon>
        <taxon>Telluria group</taxon>
        <taxon>Duganella</taxon>
    </lineage>
</organism>
<protein>
    <submittedName>
        <fullName evidence="1">Uncharacterized protein</fullName>
    </submittedName>
</protein>